<protein>
    <recommendedName>
        <fullName evidence="1">GIY-YIG domain-containing protein</fullName>
    </recommendedName>
</protein>
<dbReference type="InterPro" id="IPR000305">
    <property type="entry name" value="GIY-YIG_endonuc"/>
</dbReference>
<feature type="domain" description="GIY-YIG" evidence="1">
    <location>
        <begin position="4"/>
        <end position="84"/>
    </location>
</feature>
<dbReference type="SUPFAM" id="SSF82771">
    <property type="entry name" value="GIY-YIG endonuclease"/>
    <property type="match status" value="1"/>
</dbReference>
<keyword evidence="3" id="KW-1185">Reference proteome</keyword>
<comment type="caution">
    <text evidence="2">The sequence shown here is derived from an EMBL/GenBank/DDBJ whole genome shotgun (WGS) entry which is preliminary data.</text>
</comment>
<reference evidence="3" key="1">
    <citation type="journal article" date="2019" name="Int. J. Syst. Evol. Microbiol.">
        <title>The Global Catalogue of Microorganisms (GCM) 10K type strain sequencing project: providing services to taxonomists for standard genome sequencing and annotation.</title>
        <authorList>
            <consortium name="The Broad Institute Genomics Platform"/>
            <consortium name="The Broad Institute Genome Sequencing Center for Infectious Disease"/>
            <person name="Wu L."/>
            <person name="Ma J."/>
        </authorList>
    </citation>
    <scope>NUCLEOTIDE SEQUENCE [LARGE SCALE GENOMIC DNA]</scope>
    <source>
        <strain evidence="3">JCM 17106</strain>
    </source>
</reference>
<dbReference type="Proteomes" id="UP001500459">
    <property type="component" value="Unassembled WGS sequence"/>
</dbReference>
<dbReference type="EMBL" id="BAABCW010000001">
    <property type="protein sequence ID" value="GAA4106188.1"/>
    <property type="molecule type" value="Genomic_DNA"/>
</dbReference>
<evidence type="ECO:0000313" key="2">
    <source>
        <dbReference type="EMBL" id="GAA4106188.1"/>
    </source>
</evidence>
<evidence type="ECO:0000313" key="3">
    <source>
        <dbReference type="Proteomes" id="UP001500459"/>
    </source>
</evidence>
<proteinExistence type="predicted"/>
<dbReference type="InterPro" id="IPR035901">
    <property type="entry name" value="GIY-YIG_endonuc_sf"/>
</dbReference>
<evidence type="ECO:0000259" key="1">
    <source>
        <dbReference type="PROSITE" id="PS50164"/>
    </source>
</evidence>
<sequence>MEGDLYFIYVLKLENGGFYVGSTKNLKKRLRTHFKNGGAMATKEYKAIEIVEIKKLVDYKMKHGFAHGNLEIGTAIQYSKKYGKHLIRGAKHGNGWQDEPSSNSIKIIARFTKFMSSNDYKTLLKNARQIDLTTFRMNEN</sequence>
<dbReference type="CDD" id="cd00719">
    <property type="entry name" value="GIY-YIG_SF"/>
    <property type="match status" value="1"/>
</dbReference>
<dbReference type="Pfam" id="PF01541">
    <property type="entry name" value="GIY-YIG"/>
    <property type="match status" value="1"/>
</dbReference>
<dbReference type="Gene3D" id="3.40.1440.10">
    <property type="entry name" value="GIY-YIG endonuclease"/>
    <property type="match status" value="1"/>
</dbReference>
<dbReference type="RefSeq" id="WP_344923697.1">
    <property type="nucleotide sequence ID" value="NZ_BAABCW010000001.1"/>
</dbReference>
<organism evidence="2 3">
    <name type="scientific">Aquimarina addita</name>
    <dbReference type="NCBI Taxonomy" id="870485"/>
    <lineage>
        <taxon>Bacteria</taxon>
        <taxon>Pseudomonadati</taxon>
        <taxon>Bacteroidota</taxon>
        <taxon>Flavobacteriia</taxon>
        <taxon>Flavobacteriales</taxon>
        <taxon>Flavobacteriaceae</taxon>
        <taxon>Aquimarina</taxon>
    </lineage>
</organism>
<accession>A0ABP7X7P9</accession>
<gene>
    <name evidence="2" type="ORF">GCM10022393_00500</name>
</gene>
<name>A0ABP7X7P9_9FLAO</name>
<dbReference type="PROSITE" id="PS50164">
    <property type="entry name" value="GIY_YIG"/>
    <property type="match status" value="1"/>
</dbReference>